<dbReference type="PANTHER" id="PTHR10459:SF60">
    <property type="entry name" value="POLY [ADP-RIBOSE] POLYMERASE 2"/>
    <property type="match status" value="1"/>
</dbReference>
<dbReference type="GO" id="GO:0005730">
    <property type="term" value="C:nucleolus"/>
    <property type="evidence" value="ECO:0007669"/>
    <property type="project" value="TreeGrafter"/>
</dbReference>
<accession>A0AAV7IVU4</accession>
<sequence length="308" mass="35963">MKRKKMIRKIKKESPSNGLPNQADIKNLIYECITLYLNPRRKTLTYLYEDQDRKYSISFWKQHPYYNEISYNKIEIRDYHFGYDEYINIQNKGEKLLELVQSWGIVGTENHYYVSEKLPLVSCITKFNFLVDCNQLLIHGEEENYTKDLHNKKLLWHGTRLNNIGAIFSKGLKICPLNAKHTGHMFGKGIYFTSISLKADNYSKSLVCNGNLQGIMLLCEVALGNMKEFYRAQNMKKLSDGVHSVFVRGISSPRDSIHISRGVEVPFEPLVNVPLFQKPQFRHNQFVIYNPAQVRIRYLVCVDFECLS</sequence>
<dbReference type="PROSITE" id="PS51059">
    <property type="entry name" value="PARP_CATALYTIC"/>
    <property type="match status" value="1"/>
</dbReference>
<evidence type="ECO:0000256" key="5">
    <source>
        <dbReference type="RuleBase" id="RU362114"/>
    </source>
</evidence>
<dbReference type="GO" id="GO:0070212">
    <property type="term" value="P:protein poly-ADP-ribosylation"/>
    <property type="evidence" value="ECO:0007669"/>
    <property type="project" value="TreeGrafter"/>
</dbReference>
<dbReference type="GO" id="GO:0006302">
    <property type="term" value="P:double-strand break repair"/>
    <property type="evidence" value="ECO:0007669"/>
    <property type="project" value="TreeGrafter"/>
</dbReference>
<dbReference type="AlphaFoldDB" id="A0AAV7IVU4"/>
<evidence type="ECO:0000259" key="6">
    <source>
        <dbReference type="PROSITE" id="PS51059"/>
    </source>
</evidence>
<evidence type="ECO:0000313" key="8">
    <source>
        <dbReference type="Proteomes" id="UP000826195"/>
    </source>
</evidence>
<keyword evidence="2 5" id="KW-0808">Transferase</keyword>
<organism evidence="7 8">
    <name type="scientific">Cotesia glomerata</name>
    <name type="common">Lepidopteran parasitic wasp</name>
    <name type="synonym">Apanteles glomeratus</name>
    <dbReference type="NCBI Taxonomy" id="32391"/>
    <lineage>
        <taxon>Eukaryota</taxon>
        <taxon>Metazoa</taxon>
        <taxon>Ecdysozoa</taxon>
        <taxon>Arthropoda</taxon>
        <taxon>Hexapoda</taxon>
        <taxon>Insecta</taxon>
        <taxon>Pterygota</taxon>
        <taxon>Neoptera</taxon>
        <taxon>Endopterygota</taxon>
        <taxon>Hymenoptera</taxon>
        <taxon>Apocrita</taxon>
        <taxon>Ichneumonoidea</taxon>
        <taxon>Braconidae</taxon>
        <taxon>Microgastrinae</taxon>
        <taxon>Cotesia</taxon>
    </lineage>
</organism>
<keyword evidence="1 5" id="KW-0328">Glycosyltransferase</keyword>
<proteinExistence type="predicted"/>
<dbReference type="SUPFAM" id="SSF56399">
    <property type="entry name" value="ADP-ribosylation"/>
    <property type="match status" value="1"/>
</dbReference>
<keyword evidence="8" id="KW-1185">Reference proteome</keyword>
<reference evidence="7 8" key="1">
    <citation type="journal article" date="2021" name="J. Hered.">
        <title>A chromosome-level genome assembly of the parasitoid wasp, Cotesia glomerata (Hymenoptera: Braconidae).</title>
        <authorList>
            <person name="Pinto B.J."/>
            <person name="Weis J.J."/>
            <person name="Gamble T."/>
            <person name="Ode P.J."/>
            <person name="Paul R."/>
            <person name="Zaspel J.M."/>
        </authorList>
    </citation>
    <scope>NUCLEOTIDE SEQUENCE [LARGE SCALE GENOMIC DNA]</scope>
    <source>
        <strain evidence="7">CgM1</strain>
    </source>
</reference>
<dbReference type="InterPro" id="IPR050800">
    <property type="entry name" value="ARTD/PARP"/>
</dbReference>
<protein>
    <recommendedName>
        <fullName evidence="5">Poly [ADP-ribose] polymerase</fullName>
        <shortName evidence="5">PARP</shortName>
        <ecNumber evidence="5">2.4.2.-</ecNumber>
    </recommendedName>
</protein>
<comment type="catalytic activity">
    <reaction evidence="4">
        <text>NAD(+) + (ADP-D-ribosyl)n-acceptor = nicotinamide + (ADP-D-ribosyl)n+1-acceptor + H(+).</text>
        <dbReference type="EC" id="2.4.2.30"/>
    </reaction>
</comment>
<dbReference type="Proteomes" id="UP000826195">
    <property type="component" value="Unassembled WGS sequence"/>
</dbReference>
<evidence type="ECO:0000256" key="3">
    <source>
        <dbReference type="ARBA" id="ARBA00023027"/>
    </source>
</evidence>
<dbReference type="GO" id="GO:1990404">
    <property type="term" value="F:NAD+-protein mono-ADP-ribosyltransferase activity"/>
    <property type="evidence" value="ECO:0007669"/>
    <property type="project" value="TreeGrafter"/>
</dbReference>
<gene>
    <name evidence="7" type="ORF">KQX54_001233</name>
</gene>
<evidence type="ECO:0000256" key="2">
    <source>
        <dbReference type="ARBA" id="ARBA00022679"/>
    </source>
</evidence>
<dbReference type="EMBL" id="JAHXZJ010000375">
    <property type="protein sequence ID" value="KAH0559188.1"/>
    <property type="molecule type" value="Genomic_DNA"/>
</dbReference>
<evidence type="ECO:0000256" key="4">
    <source>
        <dbReference type="ARBA" id="ARBA00033987"/>
    </source>
</evidence>
<dbReference type="Pfam" id="PF00644">
    <property type="entry name" value="PARP"/>
    <property type="match status" value="1"/>
</dbReference>
<feature type="domain" description="PARP catalytic" evidence="6">
    <location>
        <begin position="1"/>
        <end position="308"/>
    </location>
</feature>
<dbReference type="Gene3D" id="3.90.228.10">
    <property type="match status" value="1"/>
</dbReference>
<dbReference type="PANTHER" id="PTHR10459">
    <property type="entry name" value="DNA LIGASE"/>
    <property type="match status" value="1"/>
</dbReference>
<name>A0AAV7IVU4_COTGL</name>
<comment type="caution">
    <text evidence="7">The sequence shown here is derived from an EMBL/GenBank/DDBJ whole genome shotgun (WGS) entry which is preliminary data.</text>
</comment>
<dbReference type="EC" id="2.4.2.-" evidence="5"/>
<dbReference type="InterPro" id="IPR012317">
    <property type="entry name" value="Poly(ADP-ribose)pol_cat_dom"/>
</dbReference>
<evidence type="ECO:0000256" key="1">
    <source>
        <dbReference type="ARBA" id="ARBA00022676"/>
    </source>
</evidence>
<evidence type="ECO:0000313" key="7">
    <source>
        <dbReference type="EMBL" id="KAH0559188.1"/>
    </source>
</evidence>
<keyword evidence="3 5" id="KW-0520">NAD</keyword>
<dbReference type="GO" id="GO:0003950">
    <property type="term" value="F:NAD+ poly-ADP-ribosyltransferase activity"/>
    <property type="evidence" value="ECO:0007669"/>
    <property type="project" value="UniProtKB-UniRule"/>
</dbReference>